<keyword evidence="5" id="KW-0808">Transferase</keyword>
<proteinExistence type="inferred from homology"/>
<dbReference type="GO" id="GO:0003725">
    <property type="term" value="F:double-stranded RNA binding"/>
    <property type="evidence" value="ECO:0007669"/>
    <property type="project" value="InterPro"/>
</dbReference>
<evidence type="ECO:0000313" key="9">
    <source>
        <dbReference type="Proteomes" id="UP000034516"/>
    </source>
</evidence>
<feature type="domain" description="YrdC-like" evidence="7">
    <location>
        <begin position="12"/>
        <end position="244"/>
    </location>
</feature>
<dbReference type="InterPro" id="IPR006070">
    <property type="entry name" value="Sua5-like_dom"/>
</dbReference>
<dbReference type="GO" id="GO:0005737">
    <property type="term" value="C:cytoplasm"/>
    <property type="evidence" value="ECO:0007669"/>
    <property type="project" value="UniProtKB-SubCell"/>
</dbReference>
<dbReference type="PROSITE" id="PS51163">
    <property type="entry name" value="YRDC"/>
    <property type="match status" value="1"/>
</dbReference>
<comment type="caution">
    <text evidence="8">The sequence shown here is derived from an EMBL/GenBank/DDBJ whole genome shotgun (WGS) entry which is preliminary data.</text>
</comment>
<dbReference type="Proteomes" id="UP000034516">
    <property type="component" value="Unassembled WGS sequence"/>
</dbReference>
<evidence type="ECO:0000256" key="5">
    <source>
        <dbReference type="ARBA" id="ARBA00022679"/>
    </source>
</evidence>
<organism evidence="8 9">
    <name type="scientific">Candidatus Kuenenbacteria bacterium GW2011_GWA2_42_15</name>
    <dbReference type="NCBI Taxonomy" id="1618677"/>
    <lineage>
        <taxon>Bacteria</taxon>
        <taxon>Candidatus Kueneniibacteriota</taxon>
    </lineage>
</organism>
<dbReference type="GO" id="GO:0006450">
    <property type="term" value="P:regulation of translational fidelity"/>
    <property type="evidence" value="ECO:0007669"/>
    <property type="project" value="TreeGrafter"/>
</dbReference>
<evidence type="ECO:0000256" key="4">
    <source>
        <dbReference type="ARBA" id="ARBA00022490"/>
    </source>
</evidence>
<dbReference type="Pfam" id="PF01300">
    <property type="entry name" value="Sua5_yciO_yrdC"/>
    <property type="match status" value="1"/>
</dbReference>
<dbReference type="EMBL" id="LCCW01000019">
    <property type="protein sequence ID" value="KKS42312.1"/>
    <property type="molecule type" value="Genomic_DNA"/>
</dbReference>
<evidence type="ECO:0000256" key="3">
    <source>
        <dbReference type="ARBA" id="ARBA00012584"/>
    </source>
</evidence>
<evidence type="ECO:0000256" key="1">
    <source>
        <dbReference type="ARBA" id="ARBA00004496"/>
    </source>
</evidence>
<dbReference type="InterPro" id="IPR017945">
    <property type="entry name" value="DHBP_synth_RibB-like_a/b_dom"/>
</dbReference>
<dbReference type="GO" id="GO:0061710">
    <property type="term" value="F:L-threonylcarbamoyladenylate synthase"/>
    <property type="evidence" value="ECO:0007669"/>
    <property type="project" value="UniProtKB-EC"/>
</dbReference>
<dbReference type="GO" id="GO:0000049">
    <property type="term" value="F:tRNA binding"/>
    <property type="evidence" value="ECO:0007669"/>
    <property type="project" value="TreeGrafter"/>
</dbReference>
<comment type="catalytic activity">
    <reaction evidence="6">
        <text>L-threonine + hydrogencarbonate + ATP = L-threonylcarbamoyladenylate + diphosphate + H2O</text>
        <dbReference type="Rhea" id="RHEA:36407"/>
        <dbReference type="ChEBI" id="CHEBI:15377"/>
        <dbReference type="ChEBI" id="CHEBI:17544"/>
        <dbReference type="ChEBI" id="CHEBI:30616"/>
        <dbReference type="ChEBI" id="CHEBI:33019"/>
        <dbReference type="ChEBI" id="CHEBI:57926"/>
        <dbReference type="ChEBI" id="CHEBI:73682"/>
        <dbReference type="EC" id="2.7.7.87"/>
    </reaction>
</comment>
<dbReference type="PANTHER" id="PTHR17490">
    <property type="entry name" value="SUA5"/>
    <property type="match status" value="1"/>
</dbReference>
<dbReference type="SUPFAM" id="SSF55821">
    <property type="entry name" value="YrdC/RibB"/>
    <property type="match status" value="1"/>
</dbReference>
<comment type="similarity">
    <text evidence="2">Belongs to the SUA5 family.</text>
</comment>
<dbReference type="PANTHER" id="PTHR17490:SF18">
    <property type="entry name" value="THREONYLCARBAMOYL-AMP SYNTHASE"/>
    <property type="match status" value="1"/>
</dbReference>
<evidence type="ECO:0000313" key="8">
    <source>
        <dbReference type="EMBL" id="KKS42312.1"/>
    </source>
</evidence>
<gene>
    <name evidence="8" type="ORF">UV02_C0019G0001</name>
</gene>
<dbReference type="Gene3D" id="3.90.870.10">
    <property type="entry name" value="DHBP synthase"/>
    <property type="match status" value="1"/>
</dbReference>
<evidence type="ECO:0000256" key="2">
    <source>
        <dbReference type="ARBA" id="ARBA00007663"/>
    </source>
</evidence>
<dbReference type="AlphaFoldDB" id="A0A0G0Z0J3"/>
<evidence type="ECO:0000259" key="7">
    <source>
        <dbReference type="PROSITE" id="PS51163"/>
    </source>
</evidence>
<dbReference type="EC" id="2.7.7.87" evidence="3"/>
<name>A0A0G0Z0J3_9BACT</name>
<protein>
    <recommendedName>
        <fullName evidence="3">L-threonylcarbamoyladenylate synthase</fullName>
        <ecNumber evidence="3">2.7.7.87</ecNumber>
    </recommendedName>
</protein>
<dbReference type="InterPro" id="IPR050156">
    <property type="entry name" value="TC-AMP_synthase_SUA5"/>
</dbReference>
<sequence length="258" mass="28650">MTIRLSKDRNKERVIEKAVDVLRTGGVLVVPTETAYGLAADATNGRAIRKIYKVKGRSFNKFLPLIAGSLEQMREFFELGKKELELVKKHKGLTMVLKVKSQKPPPSFDANNPHSWKADQPKAEKLKKIYLLKGQKTCAVRISRYKLARELALELGRPITATSANVSGEENCYSVEEVVGQLGRTKFKRPLGRLVGDAPKGARNIGAVGKIDLIIDGGKLKKRKPSTIVRVQGGKVEVVRQGEIEINSKIKIQKSKLR</sequence>
<keyword evidence="4" id="KW-0963">Cytoplasm</keyword>
<evidence type="ECO:0000256" key="6">
    <source>
        <dbReference type="ARBA" id="ARBA00048366"/>
    </source>
</evidence>
<reference evidence="8 9" key="1">
    <citation type="journal article" date="2015" name="Nature">
        <title>rRNA introns, odd ribosomes, and small enigmatic genomes across a large radiation of phyla.</title>
        <authorList>
            <person name="Brown C.T."/>
            <person name="Hug L.A."/>
            <person name="Thomas B.C."/>
            <person name="Sharon I."/>
            <person name="Castelle C.J."/>
            <person name="Singh A."/>
            <person name="Wilkins M.J."/>
            <person name="Williams K.H."/>
            <person name="Banfield J.F."/>
        </authorList>
    </citation>
    <scope>NUCLEOTIDE SEQUENCE [LARGE SCALE GENOMIC DNA]</scope>
</reference>
<accession>A0A0G0Z0J3</accession>
<comment type="subcellular location">
    <subcellularLocation>
        <location evidence="1">Cytoplasm</location>
    </subcellularLocation>
</comment>